<organism evidence="8 9">
    <name type="scientific">Mollisia scopiformis</name>
    <name type="common">Conifer needle endophyte fungus</name>
    <name type="synonym">Phialocephala scopiformis</name>
    <dbReference type="NCBI Taxonomy" id="149040"/>
    <lineage>
        <taxon>Eukaryota</taxon>
        <taxon>Fungi</taxon>
        <taxon>Dikarya</taxon>
        <taxon>Ascomycota</taxon>
        <taxon>Pezizomycotina</taxon>
        <taxon>Leotiomycetes</taxon>
        <taxon>Helotiales</taxon>
        <taxon>Mollisiaceae</taxon>
        <taxon>Mollisia</taxon>
    </lineage>
</organism>
<comment type="cofactor">
    <cofactor evidence="1">
        <name>heme</name>
        <dbReference type="ChEBI" id="CHEBI:30413"/>
    </cofactor>
</comment>
<dbReference type="SUPFAM" id="SSF48264">
    <property type="entry name" value="Cytochrome P450"/>
    <property type="match status" value="1"/>
</dbReference>
<dbReference type="RefSeq" id="XP_018075212.1">
    <property type="nucleotide sequence ID" value="XM_018218252.1"/>
</dbReference>
<dbReference type="Proteomes" id="UP000070700">
    <property type="component" value="Unassembled WGS sequence"/>
</dbReference>
<dbReference type="GO" id="GO:0016705">
    <property type="term" value="F:oxidoreductase activity, acting on paired donors, with incorporation or reduction of molecular oxygen"/>
    <property type="evidence" value="ECO:0007669"/>
    <property type="project" value="InterPro"/>
</dbReference>
<dbReference type="AlphaFoldDB" id="A0A194XM65"/>
<evidence type="ECO:0000256" key="2">
    <source>
        <dbReference type="ARBA" id="ARBA00010617"/>
    </source>
</evidence>
<evidence type="ECO:0000256" key="1">
    <source>
        <dbReference type="ARBA" id="ARBA00001971"/>
    </source>
</evidence>
<dbReference type="GO" id="GO:0020037">
    <property type="term" value="F:heme binding"/>
    <property type="evidence" value="ECO:0007669"/>
    <property type="project" value="InterPro"/>
</dbReference>
<evidence type="ECO:0000256" key="5">
    <source>
        <dbReference type="ARBA" id="ARBA00023004"/>
    </source>
</evidence>
<dbReference type="InParanoid" id="A0A194XM65"/>
<dbReference type="GeneID" id="28827978"/>
<name>A0A194XM65_MOLSC</name>
<sequence length="323" mass="37187">MALGRRVSTARRSRAIHWAGEISRPWIQRSPKGEKWAIRRKLIKPSFDVIHIANLDNRSLGRHVERLMDLIPRDTSTVDLMPLFRRLNLKTGIGSEDNHFRIIDEMAKATQDRLTLRFQMHNLFTPAHDGAAITLSNAFFHLSRNPGAWAKLRAEILPTKRSSITYDLLKTYGYLKNVIHETHRVTPLSTLISRQCIKEVVLPSGGGKNGKAPLYVQQGDVVEMNFRCTLRDKEFWGKDADEFRPERWDNLMPTWEYTPFGGGPRICPGFRLVSAKTAYKMVTILREFERLESRDDRPWTEDTRATFQNLNGCKVALFPAQTV</sequence>
<proteinExistence type="inferred from homology"/>
<protein>
    <submittedName>
        <fullName evidence="8">Cytochrome P450</fullName>
    </submittedName>
</protein>
<evidence type="ECO:0000256" key="4">
    <source>
        <dbReference type="ARBA" id="ARBA00023002"/>
    </source>
</evidence>
<keyword evidence="5 7" id="KW-0408">Iron</keyword>
<comment type="similarity">
    <text evidence="2 7">Belongs to the cytochrome P450 family.</text>
</comment>
<reference evidence="8 9" key="1">
    <citation type="submission" date="2015-10" db="EMBL/GenBank/DDBJ databases">
        <title>Full genome of DAOMC 229536 Phialocephala scopiformis, a fungal endophyte of spruce producing the potent anti-insectan compound rugulosin.</title>
        <authorList>
            <consortium name="DOE Joint Genome Institute"/>
            <person name="Walker A.K."/>
            <person name="Frasz S.L."/>
            <person name="Seifert K.A."/>
            <person name="Miller J.D."/>
            <person name="Mondo S.J."/>
            <person name="Labutti K."/>
            <person name="Lipzen A."/>
            <person name="Dockter R."/>
            <person name="Kennedy M."/>
            <person name="Grigoriev I.V."/>
            <person name="Spatafora J.W."/>
        </authorList>
    </citation>
    <scope>NUCLEOTIDE SEQUENCE [LARGE SCALE GENOMIC DNA]</scope>
    <source>
        <strain evidence="8 9">CBS 120377</strain>
    </source>
</reference>
<dbReference type="PROSITE" id="PS00086">
    <property type="entry name" value="CYTOCHROME_P450"/>
    <property type="match status" value="1"/>
</dbReference>
<dbReference type="KEGG" id="psco:LY89DRAFT_716162"/>
<dbReference type="OrthoDB" id="3506735at2759"/>
<keyword evidence="7" id="KW-0349">Heme</keyword>
<evidence type="ECO:0000256" key="3">
    <source>
        <dbReference type="ARBA" id="ARBA00022723"/>
    </source>
</evidence>
<evidence type="ECO:0000313" key="8">
    <source>
        <dbReference type="EMBL" id="KUJ20857.1"/>
    </source>
</evidence>
<dbReference type="GO" id="GO:0004497">
    <property type="term" value="F:monooxygenase activity"/>
    <property type="evidence" value="ECO:0007669"/>
    <property type="project" value="UniProtKB-KW"/>
</dbReference>
<evidence type="ECO:0000313" key="9">
    <source>
        <dbReference type="Proteomes" id="UP000070700"/>
    </source>
</evidence>
<dbReference type="Gene3D" id="1.10.630.10">
    <property type="entry name" value="Cytochrome P450"/>
    <property type="match status" value="1"/>
</dbReference>
<keyword evidence="6 7" id="KW-0503">Monooxygenase</keyword>
<dbReference type="InterPro" id="IPR047146">
    <property type="entry name" value="Cyt_P450_E_CYP52_fungi"/>
</dbReference>
<keyword evidence="9" id="KW-1185">Reference proteome</keyword>
<dbReference type="InterPro" id="IPR017972">
    <property type="entry name" value="Cyt_P450_CS"/>
</dbReference>
<dbReference type="EMBL" id="KQ947409">
    <property type="protein sequence ID" value="KUJ20857.1"/>
    <property type="molecule type" value="Genomic_DNA"/>
</dbReference>
<dbReference type="GO" id="GO:0005506">
    <property type="term" value="F:iron ion binding"/>
    <property type="evidence" value="ECO:0007669"/>
    <property type="project" value="InterPro"/>
</dbReference>
<dbReference type="InterPro" id="IPR001128">
    <property type="entry name" value="Cyt_P450"/>
</dbReference>
<dbReference type="PANTHER" id="PTHR24287:SF19">
    <property type="entry name" value="CYTOCHROME P450"/>
    <property type="match status" value="1"/>
</dbReference>
<evidence type="ECO:0000256" key="7">
    <source>
        <dbReference type="RuleBase" id="RU000461"/>
    </source>
</evidence>
<dbReference type="Pfam" id="PF00067">
    <property type="entry name" value="p450"/>
    <property type="match status" value="1"/>
</dbReference>
<accession>A0A194XM65</accession>
<dbReference type="PANTHER" id="PTHR24287">
    <property type="entry name" value="P450, PUTATIVE (EUROFUNG)-RELATED"/>
    <property type="match status" value="1"/>
</dbReference>
<dbReference type="STRING" id="149040.A0A194XM65"/>
<gene>
    <name evidence="8" type="ORF">LY89DRAFT_716162</name>
</gene>
<dbReference type="InterPro" id="IPR036396">
    <property type="entry name" value="Cyt_P450_sf"/>
</dbReference>
<keyword evidence="4 7" id="KW-0560">Oxidoreductase</keyword>
<evidence type="ECO:0000256" key="6">
    <source>
        <dbReference type="ARBA" id="ARBA00023033"/>
    </source>
</evidence>
<keyword evidence="3 7" id="KW-0479">Metal-binding</keyword>